<dbReference type="Proteomes" id="UP000321830">
    <property type="component" value="Unassembled WGS sequence"/>
</dbReference>
<sequence>MFSEEKISKVFEHYGIDTTNQDMEKLVLALADLFQELEEQLKN</sequence>
<dbReference type="AlphaFoldDB" id="A0A511J093"/>
<organism evidence="1 2">
    <name type="scientific">Enterococcus villorum</name>
    <dbReference type="NCBI Taxonomy" id="112904"/>
    <lineage>
        <taxon>Bacteria</taxon>
        <taxon>Bacillati</taxon>
        <taxon>Bacillota</taxon>
        <taxon>Bacilli</taxon>
        <taxon>Lactobacillales</taxon>
        <taxon>Enterococcaceae</taxon>
        <taxon>Enterococcus</taxon>
    </lineage>
</organism>
<comment type="caution">
    <text evidence="1">The sequence shown here is derived from an EMBL/GenBank/DDBJ whole genome shotgun (WGS) entry which is preliminary data.</text>
</comment>
<name>A0A511J093_9ENTE</name>
<dbReference type="EMBL" id="BJWF01000005">
    <property type="protein sequence ID" value="GEL91446.1"/>
    <property type="molecule type" value="Genomic_DNA"/>
</dbReference>
<evidence type="ECO:0000313" key="2">
    <source>
        <dbReference type="Proteomes" id="UP000321830"/>
    </source>
</evidence>
<accession>A0A511J093</accession>
<gene>
    <name evidence="1" type="ORF">EVI01_07830</name>
</gene>
<dbReference type="RefSeq" id="WP_010718782.1">
    <property type="nucleotide sequence ID" value="NZ_BJWF01000005.1"/>
</dbReference>
<reference evidence="1 2" key="1">
    <citation type="submission" date="2019-07" db="EMBL/GenBank/DDBJ databases">
        <title>Whole genome shotgun sequence of Enterococcus villorum NBRC 100699.</title>
        <authorList>
            <person name="Hosoyama A."/>
            <person name="Uohara A."/>
            <person name="Ohji S."/>
            <person name="Ichikawa N."/>
        </authorList>
    </citation>
    <scope>NUCLEOTIDE SEQUENCE [LARGE SCALE GENOMIC DNA]</scope>
    <source>
        <strain evidence="1 2">NBRC 100699</strain>
    </source>
</reference>
<proteinExistence type="predicted"/>
<evidence type="ECO:0000313" key="1">
    <source>
        <dbReference type="EMBL" id="GEL91446.1"/>
    </source>
</evidence>
<protein>
    <submittedName>
        <fullName evidence="1">Uncharacterized protein</fullName>
    </submittedName>
</protein>